<evidence type="ECO:0000256" key="6">
    <source>
        <dbReference type="ARBA" id="ARBA00022617"/>
    </source>
</evidence>
<dbReference type="PANTHER" id="PTHR37928:SF2">
    <property type="entry name" value="GPI ANCHORED CFEM DOMAIN PROTEIN (AFU_ORTHOLOGUE AFUA_6G10580)"/>
    <property type="match status" value="1"/>
</dbReference>
<keyword evidence="7" id="KW-0479">Metal-binding</keyword>
<feature type="domain" description="CFEM" evidence="15">
    <location>
        <begin position="10"/>
        <end position="132"/>
    </location>
</feature>
<dbReference type="InterPro" id="IPR051735">
    <property type="entry name" value="CFEM_domain"/>
</dbReference>
<evidence type="ECO:0000256" key="5">
    <source>
        <dbReference type="ARBA" id="ARBA00022525"/>
    </source>
</evidence>
<evidence type="ECO:0000313" key="17">
    <source>
        <dbReference type="Proteomes" id="UP000235392"/>
    </source>
</evidence>
<evidence type="ECO:0000256" key="12">
    <source>
        <dbReference type="ARBA" id="ARBA00023180"/>
    </source>
</evidence>
<keyword evidence="8 14" id="KW-0732">Signal</keyword>
<dbReference type="AlphaFoldDB" id="A0A2N5TA98"/>
<comment type="similarity">
    <text evidence="3">Belongs to the RBT5 family.</text>
</comment>
<dbReference type="PROSITE" id="PS52012">
    <property type="entry name" value="CFEM"/>
    <property type="match status" value="1"/>
</dbReference>
<keyword evidence="6" id="KW-0349">Heme</keyword>
<evidence type="ECO:0000313" key="16">
    <source>
        <dbReference type="EMBL" id="PLW22433.1"/>
    </source>
</evidence>
<accession>A0A2N5TA98</accession>
<dbReference type="GO" id="GO:0005886">
    <property type="term" value="C:plasma membrane"/>
    <property type="evidence" value="ECO:0007669"/>
    <property type="project" value="UniProtKB-SubCell"/>
</dbReference>
<dbReference type="EMBL" id="PGCI01000664">
    <property type="protein sequence ID" value="PLW22433.1"/>
    <property type="molecule type" value="Genomic_DNA"/>
</dbReference>
<reference evidence="16 17" key="1">
    <citation type="submission" date="2017-11" db="EMBL/GenBank/DDBJ databases">
        <title>De novo assembly and phasing of dikaryotic genomes from two isolates of Puccinia coronata f. sp. avenae, the causal agent of oat crown rust.</title>
        <authorList>
            <person name="Miller M.E."/>
            <person name="Zhang Y."/>
            <person name="Omidvar V."/>
            <person name="Sperschneider J."/>
            <person name="Schwessinger B."/>
            <person name="Raley C."/>
            <person name="Palmer J.M."/>
            <person name="Garnica D."/>
            <person name="Upadhyaya N."/>
            <person name="Rathjen J."/>
            <person name="Taylor J.M."/>
            <person name="Park R.F."/>
            <person name="Dodds P.N."/>
            <person name="Hirsch C.D."/>
            <person name="Kianian S.F."/>
            <person name="Figueroa M."/>
        </authorList>
    </citation>
    <scope>NUCLEOTIDE SEQUENCE [LARGE SCALE GENOMIC DNA]</scope>
    <source>
        <strain evidence="16">12SD80</strain>
    </source>
</reference>
<evidence type="ECO:0000259" key="15">
    <source>
        <dbReference type="PROSITE" id="PS52012"/>
    </source>
</evidence>
<dbReference type="InterPro" id="IPR008427">
    <property type="entry name" value="Extracellular_membr_CFEM_dom"/>
</dbReference>
<evidence type="ECO:0000256" key="3">
    <source>
        <dbReference type="ARBA" id="ARBA00010031"/>
    </source>
</evidence>
<evidence type="ECO:0000256" key="14">
    <source>
        <dbReference type="SAM" id="SignalP"/>
    </source>
</evidence>
<proteinExistence type="inferred from homology"/>
<comment type="caution">
    <text evidence="16">The sequence shown here is derived from an EMBL/GenBank/DDBJ whole genome shotgun (WGS) entry which is preliminary data.</text>
</comment>
<comment type="subcellular location">
    <subcellularLocation>
        <location evidence="1">Cell membrane</location>
        <topology evidence="1">Lipid-anchor</topology>
        <topology evidence="1">GPI-anchor</topology>
    </subcellularLocation>
    <subcellularLocation>
        <location evidence="2">Secreted</location>
    </subcellularLocation>
</comment>
<evidence type="ECO:0000256" key="8">
    <source>
        <dbReference type="ARBA" id="ARBA00022729"/>
    </source>
</evidence>
<feature type="signal peptide" evidence="14">
    <location>
        <begin position="1"/>
        <end position="25"/>
    </location>
</feature>
<sequence>MMPILFKLFFLLGITLLVPGPVASADSPAQVFDKLPSCVKICVITAYQSLNNACAQLDTACFCKSPVFINTSASCYANTCTGDDLEKAHSWGLSSCAQAGVPLHVTNSTTNSTATVQPAQGTNSSSASAQAAKSSAGVLVSSAGLIIACSLLATIIHM</sequence>
<evidence type="ECO:0000256" key="7">
    <source>
        <dbReference type="ARBA" id="ARBA00022723"/>
    </source>
</evidence>
<dbReference type="GO" id="GO:0005576">
    <property type="term" value="C:extracellular region"/>
    <property type="evidence" value="ECO:0007669"/>
    <property type="project" value="UniProtKB-SubCell"/>
</dbReference>
<evidence type="ECO:0000256" key="4">
    <source>
        <dbReference type="ARBA" id="ARBA00022475"/>
    </source>
</evidence>
<gene>
    <name evidence="16" type="ORF">PCASD_13447</name>
</gene>
<dbReference type="GO" id="GO:0046872">
    <property type="term" value="F:metal ion binding"/>
    <property type="evidence" value="ECO:0007669"/>
    <property type="project" value="UniProtKB-KW"/>
</dbReference>
<keyword evidence="4" id="KW-1003">Cell membrane</keyword>
<evidence type="ECO:0000256" key="11">
    <source>
        <dbReference type="ARBA" id="ARBA00023157"/>
    </source>
</evidence>
<dbReference type="SMART" id="SM00747">
    <property type="entry name" value="CFEM"/>
    <property type="match status" value="1"/>
</dbReference>
<dbReference type="Proteomes" id="UP000235392">
    <property type="component" value="Unassembled WGS sequence"/>
</dbReference>
<evidence type="ECO:0000256" key="13">
    <source>
        <dbReference type="ARBA" id="ARBA00023288"/>
    </source>
</evidence>
<dbReference type="PANTHER" id="PTHR37928">
    <property type="entry name" value="CFEM DOMAIN PROTEIN (AFU_ORTHOLOGUE AFUA_6G14090)"/>
    <property type="match status" value="1"/>
</dbReference>
<keyword evidence="10" id="KW-0472">Membrane</keyword>
<evidence type="ECO:0000256" key="10">
    <source>
        <dbReference type="ARBA" id="ARBA00023136"/>
    </source>
</evidence>
<organism evidence="16 17">
    <name type="scientific">Puccinia coronata f. sp. avenae</name>
    <dbReference type="NCBI Taxonomy" id="200324"/>
    <lineage>
        <taxon>Eukaryota</taxon>
        <taxon>Fungi</taxon>
        <taxon>Dikarya</taxon>
        <taxon>Basidiomycota</taxon>
        <taxon>Pucciniomycotina</taxon>
        <taxon>Pucciniomycetes</taxon>
        <taxon>Pucciniales</taxon>
        <taxon>Pucciniaceae</taxon>
        <taxon>Puccinia</taxon>
    </lineage>
</organism>
<keyword evidence="5" id="KW-0964">Secreted</keyword>
<name>A0A2N5TA98_9BASI</name>
<evidence type="ECO:0000256" key="9">
    <source>
        <dbReference type="ARBA" id="ARBA00023004"/>
    </source>
</evidence>
<keyword evidence="9" id="KW-0408">Iron</keyword>
<dbReference type="Pfam" id="PF05730">
    <property type="entry name" value="CFEM"/>
    <property type="match status" value="1"/>
</dbReference>
<evidence type="ECO:0000256" key="2">
    <source>
        <dbReference type="ARBA" id="ARBA00004613"/>
    </source>
</evidence>
<protein>
    <recommendedName>
        <fullName evidence="15">CFEM domain-containing protein</fullName>
    </recommendedName>
</protein>
<keyword evidence="12" id="KW-0325">Glycoprotein</keyword>
<evidence type="ECO:0000256" key="1">
    <source>
        <dbReference type="ARBA" id="ARBA00004609"/>
    </source>
</evidence>
<feature type="chain" id="PRO_5014749645" description="CFEM domain-containing protein" evidence="14">
    <location>
        <begin position="26"/>
        <end position="158"/>
    </location>
</feature>
<keyword evidence="13" id="KW-0449">Lipoprotein</keyword>
<keyword evidence="11" id="KW-1015">Disulfide bond</keyword>